<evidence type="ECO:0000256" key="7">
    <source>
        <dbReference type="SAM" id="MobiDB-lite"/>
    </source>
</evidence>
<evidence type="ECO:0000256" key="4">
    <source>
        <dbReference type="ARBA" id="ARBA00023125"/>
    </source>
</evidence>
<keyword evidence="4 6" id="KW-0238">DNA-binding</keyword>
<reference evidence="8 9" key="1">
    <citation type="journal article" date="2019" name="Emerg. Microbes Infect.">
        <title>Comprehensive subspecies identification of 175 nontuberculous mycobacteria species based on 7547 genomic profiles.</title>
        <authorList>
            <person name="Matsumoto Y."/>
            <person name="Kinjo T."/>
            <person name="Motooka D."/>
            <person name="Nabeya D."/>
            <person name="Jung N."/>
            <person name="Uechi K."/>
            <person name="Horii T."/>
            <person name="Iida T."/>
            <person name="Fujita J."/>
            <person name="Nakamura S."/>
        </authorList>
    </citation>
    <scope>NUCLEOTIDE SEQUENCE [LARGE SCALE GENOMIC DNA]</scope>
    <source>
        <strain evidence="8 9">JCM 12657</strain>
    </source>
</reference>
<evidence type="ECO:0000256" key="3">
    <source>
        <dbReference type="ARBA" id="ARBA00022578"/>
    </source>
</evidence>
<dbReference type="Proteomes" id="UP000467164">
    <property type="component" value="Chromosome"/>
</dbReference>
<dbReference type="GO" id="GO:0003677">
    <property type="term" value="F:DNA binding"/>
    <property type="evidence" value="ECO:0007669"/>
    <property type="project" value="UniProtKB-UniRule"/>
</dbReference>
<evidence type="ECO:0000256" key="1">
    <source>
        <dbReference type="ARBA" id="ARBA00002190"/>
    </source>
</evidence>
<dbReference type="PANTHER" id="PTHR33217:SF8">
    <property type="entry name" value="MUTATOR FAMILY TRANSPOSASE"/>
    <property type="match status" value="1"/>
</dbReference>
<proteinExistence type="inferred from homology"/>
<feature type="compositionally biased region" description="Polar residues" evidence="7">
    <location>
        <begin position="100"/>
        <end position="117"/>
    </location>
</feature>
<dbReference type="InterPro" id="IPR001207">
    <property type="entry name" value="Transposase_mutator"/>
</dbReference>
<organism evidence="8 9">
    <name type="scientific">Mycobacterium shottsii</name>
    <dbReference type="NCBI Taxonomy" id="133549"/>
    <lineage>
        <taxon>Bacteria</taxon>
        <taxon>Bacillati</taxon>
        <taxon>Actinomycetota</taxon>
        <taxon>Actinomycetes</taxon>
        <taxon>Mycobacteriales</taxon>
        <taxon>Mycobacteriaceae</taxon>
        <taxon>Mycobacterium</taxon>
        <taxon>Mycobacterium ulcerans group</taxon>
    </lineage>
</organism>
<dbReference type="PANTHER" id="PTHR33217">
    <property type="entry name" value="TRANSPOSASE FOR INSERTION SEQUENCE ELEMENT IS1081"/>
    <property type="match status" value="1"/>
</dbReference>
<dbReference type="EMBL" id="AP022572">
    <property type="protein sequence ID" value="BBX59532.1"/>
    <property type="molecule type" value="Genomic_DNA"/>
</dbReference>
<gene>
    <name evidence="8" type="ORF">MSHO_48770</name>
</gene>
<protein>
    <recommendedName>
        <fullName evidence="6">Mutator family transposase</fullName>
    </recommendedName>
</protein>
<dbReference type="Pfam" id="PF00872">
    <property type="entry name" value="Transposase_mut"/>
    <property type="match status" value="1"/>
</dbReference>
<dbReference type="GO" id="GO:0006313">
    <property type="term" value="P:DNA transposition"/>
    <property type="evidence" value="ECO:0007669"/>
    <property type="project" value="UniProtKB-UniRule"/>
</dbReference>
<comment type="function">
    <text evidence="1 6">Required for the transposition of the insertion element.</text>
</comment>
<evidence type="ECO:0000256" key="2">
    <source>
        <dbReference type="ARBA" id="ARBA00010961"/>
    </source>
</evidence>
<dbReference type="GO" id="GO:0004803">
    <property type="term" value="F:transposase activity"/>
    <property type="evidence" value="ECO:0007669"/>
    <property type="project" value="UniProtKB-UniRule"/>
</dbReference>
<accession>A0A7I7LJ56</accession>
<keyword evidence="3 6" id="KW-0815">Transposition</keyword>
<keyword evidence="5 6" id="KW-0233">DNA recombination</keyword>
<name>A0A7I7LJ56_9MYCO</name>
<feature type="region of interest" description="Disordered" evidence="7">
    <location>
        <begin position="90"/>
        <end position="135"/>
    </location>
</feature>
<feature type="compositionally biased region" description="Basic and acidic residues" evidence="7">
    <location>
        <begin position="120"/>
        <end position="130"/>
    </location>
</feature>
<sequence>MVAVVFRGVFSAMPDASWSVKLFGHYRYRPAAEKSAARRLTETFLAETVDSLIKGGQRRDPDRRADGLFNELAKGVLERALNSELTHHLGYQAGDPAGRVTSNSRNGTTPKTVSTINDPVRIDAPRDRNSSFEPATVPKKTNWLKNINSVVL</sequence>
<keyword evidence="9" id="KW-1185">Reference proteome</keyword>
<evidence type="ECO:0000313" key="8">
    <source>
        <dbReference type="EMBL" id="BBX59532.1"/>
    </source>
</evidence>
<comment type="similarity">
    <text evidence="2 6">Belongs to the transposase mutator family.</text>
</comment>
<evidence type="ECO:0000256" key="5">
    <source>
        <dbReference type="ARBA" id="ARBA00023172"/>
    </source>
</evidence>
<keyword evidence="6" id="KW-0814">Transposable element</keyword>
<dbReference type="KEGG" id="msho:MSHO_48770"/>
<dbReference type="AlphaFoldDB" id="A0A7I7LJ56"/>
<evidence type="ECO:0000313" key="9">
    <source>
        <dbReference type="Proteomes" id="UP000467164"/>
    </source>
</evidence>
<evidence type="ECO:0000256" key="6">
    <source>
        <dbReference type="RuleBase" id="RU365089"/>
    </source>
</evidence>